<organism evidence="2 3">
    <name type="scientific">Dorcoceras hygrometricum</name>
    <dbReference type="NCBI Taxonomy" id="472368"/>
    <lineage>
        <taxon>Eukaryota</taxon>
        <taxon>Viridiplantae</taxon>
        <taxon>Streptophyta</taxon>
        <taxon>Embryophyta</taxon>
        <taxon>Tracheophyta</taxon>
        <taxon>Spermatophyta</taxon>
        <taxon>Magnoliopsida</taxon>
        <taxon>eudicotyledons</taxon>
        <taxon>Gunneridae</taxon>
        <taxon>Pentapetalae</taxon>
        <taxon>asterids</taxon>
        <taxon>lamiids</taxon>
        <taxon>Lamiales</taxon>
        <taxon>Gesneriaceae</taxon>
        <taxon>Didymocarpoideae</taxon>
        <taxon>Trichosporeae</taxon>
        <taxon>Loxocarpinae</taxon>
        <taxon>Dorcoceras</taxon>
    </lineage>
</organism>
<evidence type="ECO:0008006" key="4">
    <source>
        <dbReference type="Google" id="ProtNLM"/>
    </source>
</evidence>
<protein>
    <recommendedName>
        <fullName evidence="4">Mucin-2-like</fullName>
    </recommendedName>
</protein>
<dbReference type="Proteomes" id="UP000250235">
    <property type="component" value="Unassembled WGS sequence"/>
</dbReference>
<dbReference type="AlphaFoldDB" id="A0A2Z7ABI7"/>
<feature type="compositionally biased region" description="Basic and acidic residues" evidence="1">
    <location>
        <begin position="767"/>
        <end position="779"/>
    </location>
</feature>
<name>A0A2Z7ABI7_9LAMI</name>
<evidence type="ECO:0000313" key="3">
    <source>
        <dbReference type="Proteomes" id="UP000250235"/>
    </source>
</evidence>
<keyword evidence="3" id="KW-1185">Reference proteome</keyword>
<gene>
    <name evidence="2" type="ORF">F511_21527</name>
</gene>
<evidence type="ECO:0000256" key="1">
    <source>
        <dbReference type="SAM" id="MobiDB-lite"/>
    </source>
</evidence>
<accession>A0A2Z7ABI7</accession>
<evidence type="ECO:0000313" key="2">
    <source>
        <dbReference type="EMBL" id="KZV18387.1"/>
    </source>
</evidence>
<dbReference type="EMBL" id="KV017463">
    <property type="protein sequence ID" value="KZV18387.1"/>
    <property type="molecule type" value="Genomic_DNA"/>
</dbReference>
<sequence>MASSLISSSLHIDFESVFGIEDAGLVQMFESFIAMRLKEFLGCPAVFYEAALTEFFENGSVRDGMVVSTIRGTVIEISENAFAAAFELSVDGLTDLSEVPKDLVFDARSLFSESKEQINWSSLLFGILKDMVTPGSSQAKGFAIQIFVLLKNVPGLELGESRAFPISRVLTEKTVHRYVVINEKVGGEEITDEPRVKKVPKTKATPKKRTAVFSVDEPILKKKRITKGKPVTVETVAIAQEAVPLQIIEATAVVPAEQPPVPKRKSQKRKRRLILGSEDEIVVSEPVVGGTPAEQPVAEVETTVEVQPVVEIVEEQSTVEIAAETGVQEPVDESIDEQMAAEETVVEHISAPAVAPTAKEAIPTSADEMDDIIQQETQEAEAEKHCFNFPYEDIIAQLNVERPVVTPSDTDEEMEAERTIGTDAATDLFVEESEEVAMSYDEKSVDAIWMLMKPCRWRISYSQFQSTFHCRVDEGDWYKANLPNIHPKEKGKEPLLEKDPVKGNPMKEQILLILDDIECLVQLRAQVIDEVAKFFYSFSLKRLANLKIDDSYYTKKELVLSWAEAESTGVALQRKITMLRIDGTWVIEPCADYWKPIPRAVTSCMVVIPSRLSYVDTLPPMSEFFKLLKKRTYRVLFNNVRHDMRDHKNVLSMDFKLYQQKVSNQVGAAALDVVDVRKVVKELDAKVTYLDNQVAAMRSEALDFQAKAEENHLKLSTQLGDIVDFLRGGDAKKGEGSSSHPQPPPDDQGGSGNTGGDNVRTTSIVDRLIDADRRREGRSRGNRSGSYKEEDISVDLLRIG</sequence>
<reference evidence="2 3" key="1">
    <citation type="journal article" date="2015" name="Proc. Natl. Acad. Sci. U.S.A.">
        <title>The resurrection genome of Boea hygrometrica: A blueprint for survival of dehydration.</title>
        <authorList>
            <person name="Xiao L."/>
            <person name="Yang G."/>
            <person name="Zhang L."/>
            <person name="Yang X."/>
            <person name="Zhao S."/>
            <person name="Ji Z."/>
            <person name="Zhou Q."/>
            <person name="Hu M."/>
            <person name="Wang Y."/>
            <person name="Chen M."/>
            <person name="Xu Y."/>
            <person name="Jin H."/>
            <person name="Xiao X."/>
            <person name="Hu G."/>
            <person name="Bao F."/>
            <person name="Hu Y."/>
            <person name="Wan P."/>
            <person name="Li L."/>
            <person name="Deng X."/>
            <person name="Kuang T."/>
            <person name="Xiang C."/>
            <person name="Zhu J.K."/>
            <person name="Oliver M.J."/>
            <person name="He Y."/>
        </authorList>
    </citation>
    <scope>NUCLEOTIDE SEQUENCE [LARGE SCALE GENOMIC DNA]</scope>
    <source>
        <strain evidence="3">cv. XS01</strain>
    </source>
</reference>
<proteinExistence type="predicted"/>
<feature type="region of interest" description="Disordered" evidence="1">
    <location>
        <begin position="730"/>
        <end position="800"/>
    </location>
</feature>